<keyword evidence="1" id="KW-0472">Membrane</keyword>
<keyword evidence="1" id="KW-1133">Transmembrane helix</keyword>
<protein>
    <submittedName>
        <fullName evidence="2">Uncharacterized protein</fullName>
    </submittedName>
</protein>
<dbReference type="Proteomes" id="UP000799423">
    <property type="component" value="Unassembled WGS sequence"/>
</dbReference>
<dbReference type="AlphaFoldDB" id="A0A6A7B562"/>
<name>A0A6A7B562_9PLEO</name>
<sequence>MRIPRRARAATPPTTAPTIMPVNGLELEGEVAVDSAEAAVEACVAIMERDGGAVAALDTVASIDDANVVTSAADAEGSRVCTTPLIALVMIAVGTVISLLASIEVTSPAMLDITLSICRPCSR</sequence>
<reference evidence="2" key="1">
    <citation type="submission" date="2020-01" db="EMBL/GenBank/DDBJ databases">
        <authorList>
            <consortium name="DOE Joint Genome Institute"/>
            <person name="Haridas S."/>
            <person name="Albert R."/>
            <person name="Binder M."/>
            <person name="Bloem J."/>
            <person name="Labutti K."/>
            <person name="Salamov A."/>
            <person name="Andreopoulos B."/>
            <person name="Baker S.E."/>
            <person name="Barry K."/>
            <person name="Bills G."/>
            <person name="Bluhm B.H."/>
            <person name="Cannon C."/>
            <person name="Castanera R."/>
            <person name="Culley D.E."/>
            <person name="Daum C."/>
            <person name="Ezra D."/>
            <person name="Gonzalez J.B."/>
            <person name="Henrissat B."/>
            <person name="Kuo A."/>
            <person name="Liang C."/>
            <person name="Lipzen A."/>
            <person name="Lutzoni F."/>
            <person name="Magnuson J."/>
            <person name="Mondo S."/>
            <person name="Nolan M."/>
            <person name="Ohm R."/>
            <person name="Pangilinan J."/>
            <person name="Park H.-J."/>
            <person name="Ramirez L."/>
            <person name="Alfaro M."/>
            <person name="Sun H."/>
            <person name="Tritt A."/>
            <person name="Yoshinaga Y."/>
            <person name="Zwiers L.-H."/>
            <person name="Turgeon B.G."/>
            <person name="Goodwin S.B."/>
            <person name="Spatafora J.W."/>
            <person name="Crous P.W."/>
            <person name="Grigoriev I.V."/>
        </authorList>
    </citation>
    <scope>NUCLEOTIDE SEQUENCE</scope>
    <source>
        <strain evidence="2">IPT5</strain>
    </source>
</reference>
<keyword evidence="1" id="KW-0812">Transmembrane</keyword>
<gene>
    <name evidence="2" type="ORF">T440DRAFT_396263</name>
</gene>
<evidence type="ECO:0000313" key="3">
    <source>
        <dbReference type="Proteomes" id="UP000799423"/>
    </source>
</evidence>
<keyword evidence="3" id="KW-1185">Reference proteome</keyword>
<proteinExistence type="predicted"/>
<feature type="transmembrane region" description="Helical" evidence="1">
    <location>
        <begin position="85"/>
        <end position="103"/>
    </location>
</feature>
<organism evidence="2 3">
    <name type="scientific">Plenodomus tracheiphilus IPT5</name>
    <dbReference type="NCBI Taxonomy" id="1408161"/>
    <lineage>
        <taxon>Eukaryota</taxon>
        <taxon>Fungi</taxon>
        <taxon>Dikarya</taxon>
        <taxon>Ascomycota</taxon>
        <taxon>Pezizomycotina</taxon>
        <taxon>Dothideomycetes</taxon>
        <taxon>Pleosporomycetidae</taxon>
        <taxon>Pleosporales</taxon>
        <taxon>Pleosporineae</taxon>
        <taxon>Leptosphaeriaceae</taxon>
        <taxon>Plenodomus</taxon>
    </lineage>
</organism>
<evidence type="ECO:0000256" key="1">
    <source>
        <dbReference type="SAM" id="Phobius"/>
    </source>
</evidence>
<dbReference type="EMBL" id="MU006305">
    <property type="protein sequence ID" value="KAF2850656.1"/>
    <property type="molecule type" value="Genomic_DNA"/>
</dbReference>
<evidence type="ECO:0000313" key="2">
    <source>
        <dbReference type="EMBL" id="KAF2850656.1"/>
    </source>
</evidence>
<accession>A0A6A7B562</accession>